<sequence>MAGGLDPLAELPKLERLRLSVCTHREGPIDLSPLAARENLVITVANGTPVRGEDAFTPGRIEFVRN</sequence>
<evidence type="ECO:0000313" key="1">
    <source>
        <dbReference type="EMBL" id="PVE11408.1"/>
    </source>
</evidence>
<evidence type="ECO:0000313" key="2">
    <source>
        <dbReference type="Proteomes" id="UP000245992"/>
    </source>
</evidence>
<name>A0A2T7T8G0_9ACTN</name>
<protein>
    <submittedName>
        <fullName evidence="1">Uncharacterized protein</fullName>
    </submittedName>
</protein>
<keyword evidence="2" id="KW-1185">Reference proteome</keyword>
<organism evidence="1 2">
    <name type="scientific">Streptomyces scopuliridis RB72</name>
    <dbReference type="NCBI Taxonomy" id="1440053"/>
    <lineage>
        <taxon>Bacteria</taxon>
        <taxon>Bacillati</taxon>
        <taxon>Actinomycetota</taxon>
        <taxon>Actinomycetes</taxon>
        <taxon>Kitasatosporales</taxon>
        <taxon>Streptomycetaceae</taxon>
        <taxon>Streptomyces</taxon>
    </lineage>
</organism>
<accession>A0A2T7T8G0</accession>
<reference evidence="1 2" key="1">
    <citation type="submission" date="2013-12" db="EMBL/GenBank/DDBJ databases">
        <title>Annotated genome of Streptomyces scopuliridis.</title>
        <authorList>
            <person name="Olson J.B."/>
        </authorList>
    </citation>
    <scope>NUCLEOTIDE SEQUENCE [LARGE SCALE GENOMIC DNA]</scope>
    <source>
        <strain evidence="1 2">RB72</strain>
    </source>
</reference>
<dbReference type="RefSeq" id="WP_030353772.1">
    <property type="nucleotide sequence ID" value="NZ_AZSP01000138.1"/>
</dbReference>
<dbReference type="AlphaFoldDB" id="A0A2T7T8G0"/>
<dbReference type="Proteomes" id="UP000245992">
    <property type="component" value="Unassembled WGS sequence"/>
</dbReference>
<proteinExistence type="predicted"/>
<comment type="caution">
    <text evidence="1">The sequence shown here is derived from an EMBL/GenBank/DDBJ whole genome shotgun (WGS) entry which is preliminary data.</text>
</comment>
<dbReference type="EMBL" id="AZSP01000138">
    <property type="protein sequence ID" value="PVE11408.1"/>
    <property type="molecule type" value="Genomic_DNA"/>
</dbReference>
<gene>
    <name evidence="1" type="ORF">Y717_04115</name>
</gene>